<evidence type="ECO:0000313" key="2">
    <source>
        <dbReference type="Proteomes" id="UP001416858"/>
    </source>
</evidence>
<gene>
    <name evidence="1" type="ORF">Rcae01_06064</name>
</gene>
<keyword evidence="2" id="KW-1185">Reference proteome</keyword>
<organism evidence="1 2">
    <name type="scientific">Novipirellula caenicola</name>
    <dbReference type="NCBI Taxonomy" id="1536901"/>
    <lineage>
        <taxon>Bacteria</taxon>
        <taxon>Pseudomonadati</taxon>
        <taxon>Planctomycetota</taxon>
        <taxon>Planctomycetia</taxon>
        <taxon>Pirellulales</taxon>
        <taxon>Pirellulaceae</taxon>
        <taxon>Novipirellula</taxon>
    </lineage>
</organism>
<dbReference type="Proteomes" id="UP001416858">
    <property type="component" value="Unassembled WGS sequence"/>
</dbReference>
<reference evidence="1 2" key="1">
    <citation type="submission" date="2024-02" db="EMBL/GenBank/DDBJ databases">
        <title>Rhodopirellula caenicola NBRC 110016.</title>
        <authorList>
            <person name="Ichikawa N."/>
            <person name="Katano-Makiyama Y."/>
            <person name="Hidaka K."/>
        </authorList>
    </citation>
    <scope>NUCLEOTIDE SEQUENCE [LARGE SCALE GENOMIC DNA]</scope>
    <source>
        <strain evidence="1 2">NBRC 110016</strain>
    </source>
</reference>
<name>A0ABP9VZJ5_9BACT</name>
<comment type="caution">
    <text evidence="1">The sequence shown here is derived from an EMBL/GenBank/DDBJ whole genome shotgun (WGS) entry which is preliminary data.</text>
</comment>
<accession>A0ABP9VZJ5</accession>
<dbReference type="EMBL" id="BAABRO010000024">
    <property type="protein sequence ID" value="GAA5510555.1"/>
    <property type="molecule type" value="Genomic_DNA"/>
</dbReference>
<proteinExistence type="predicted"/>
<evidence type="ECO:0000313" key="1">
    <source>
        <dbReference type="EMBL" id="GAA5510555.1"/>
    </source>
</evidence>
<sequence length="51" mass="5217">MGEMVGTVGEGALIAIETSFSRCLGSGAARGRLVTASKTFDFDRAARAAPL</sequence>
<protein>
    <submittedName>
        <fullName evidence="1">Uncharacterized protein</fullName>
    </submittedName>
</protein>